<sequence>MAEELCTVDFAAERLKLHPKTVLRFIREGRLPARRIGKAYRIRRADLDAFAGVPPSETPAAEPSVTTIVDIPGVGAALAQKWARTVTGALNARPTGGASLRADVVYDAAREHLKIIAVGPPAAVVDLMNLVRVWLDQLEV</sequence>
<comment type="caution">
    <text evidence="2">The sequence shown here is derived from an EMBL/GenBank/DDBJ whole genome shotgun (WGS) entry which is preliminary data.</text>
</comment>
<protein>
    <submittedName>
        <fullName evidence="2">Helix-turn-helix domain-containing protein</fullName>
    </submittedName>
</protein>
<accession>A0ABW4N8M8</accession>
<gene>
    <name evidence="2" type="ORF">ACFSC0_20950</name>
</gene>
<evidence type="ECO:0000313" key="2">
    <source>
        <dbReference type="EMBL" id="MFD1785874.1"/>
    </source>
</evidence>
<dbReference type="NCBIfam" id="TIGR01764">
    <property type="entry name" value="excise"/>
    <property type="match status" value="1"/>
</dbReference>
<dbReference type="InterPro" id="IPR041657">
    <property type="entry name" value="HTH_17"/>
</dbReference>
<dbReference type="Proteomes" id="UP001597237">
    <property type="component" value="Unassembled WGS sequence"/>
</dbReference>
<dbReference type="InterPro" id="IPR010093">
    <property type="entry name" value="SinI_DNA-bd"/>
</dbReference>
<evidence type="ECO:0000259" key="1">
    <source>
        <dbReference type="Pfam" id="PF12728"/>
    </source>
</evidence>
<name>A0ABW4N8M8_9CAUL</name>
<feature type="domain" description="Helix-turn-helix" evidence="1">
    <location>
        <begin position="6"/>
        <end position="51"/>
    </location>
</feature>
<keyword evidence="3" id="KW-1185">Reference proteome</keyword>
<reference evidence="3" key="1">
    <citation type="journal article" date="2019" name="Int. J. Syst. Evol. Microbiol.">
        <title>The Global Catalogue of Microorganisms (GCM) 10K type strain sequencing project: providing services to taxonomists for standard genome sequencing and annotation.</title>
        <authorList>
            <consortium name="The Broad Institute Genomics Platform"/>
            <consortium name="The Broad Institute Genome Sequencing Center for Infectious Disease"/>
            <person name="Wu L."/>
            <person name="Ma J."/>
        </authorList>
    </citation>
    <scope>NUCLEOTIDE SEQUENCE [LARGE SCALE GENOMIC DNA]</scope>
    <source>
        <strain evidence="3">DFY28</strain>
    </source>
</reference>
<dbReference type="EMBL" id="JBHUEY010000012">
    <property type="protein sequence ID" value="MFD1785874.1"/>
    <property type="molecule type" value="Genomic_DNA"/>
</dbReference>
<dbReference type="SUPFAM" id="SSF46955">
    <property type="entry name" value="Putative DNA-binding domain"/>
    <property type="match status" value="1"/>
</dbReference>
<evidence type="ECO:0000313" key="3">
    <source>
        <dbReference type="Proteomes" id="UP001597237"/>
    </source>
</evidence>
<proteinExistence type="predicted"/>
<dbReference type="RefSeq" id="WP_377283450.1">
    <property type="nucleotide sequence ID" value="NZ_JBHRSI010000009.1"/>
</dbReference>
<dbReference type="InterPro" id="IPR009061">
    <property type="entry name" value="DNA-bd_dom_put_sf"/>
</dbReference>
<organism evidence="2 3">
    <name type="scientific">Phenylobacterium terrae</name>
    <dbReference type="NCBI Taxonomy" id="2665495"/>
    <lineage>
        <taxon>Bacteria</taxon>
        <taxon>Pseudomonadati</taxon>
        <taxon>Pseudomonadota</taxon>
        <taxon>Alphaproteobacteria</taxon>
        <taxon>Caulobacterales</taxon>
        <taxon>Caulobacteraceae</taxon>
        <taxon>Phenylobacterium</taxon>
    </lineage>
</organism>
<dbReference type="Pfam" id="PF12728">
    <property type="entry name" value="HTH_17"/>
    <property type="match status" value="1"/>
</dbReference>